<keyword evidence="2" id="KW-1185">Reference proteome</keyword>
<reference evidence="1 2" key="1">
    <citation type="journal article" date="2019" name="PLoS Biol.">
        <title>Sex chromosomes control vertical transmission of feminizing Wolbachia symbionts in an isopod.</title>
        <authorList>
            <person name="Becking T."/>
            <person name="Chebbi M.A."/>
            <person name="Giraud I."/>
            <person name="Moumen B."/>
            <person name="Laverre T."/>
            <person name="Caubet Y."/>
            <person name="Peccoud J."/>
            <person name="Gilbert C."/>
            <person name="Cordaux R."/>
        </authorList>
    </citation>
    <scope>NUCLEOTIDE SEQUENCE [LARGE SCALE GENOMIC DNA]</scope>
    <source>
        <strain evidence="1">ANa2</strain>
        <tissue evidence="1">Whole body excluding digestive tract and cuticle</tissue>
    </source>
</reference>
<accession>A0A5N5TEZ8</accession>
<organism evidence="1 2">
    <name type="scientific">Armadillidium nasatum</name>
    <dbReference type="NCBI Taxonomy" id="96803"/>
    <lineage>
        <taxon>Eukaryota</taxon>
        <taxon>Metazoa</taxon>
        <taxon>Ecdysozoa</taxon>
        <taxon>Arthropoda</taxon>
        <taxon>Crustacea</taxon>
        <taxon>Multicrustacea</taxon>
        <taxon>Malacostraca</taxon>
        <taxon>Eumalacostraca</taxon>
        <taxon>Peracarida</taxon>
        <taxon>Isopoda</taxon>
        <taxon>Oniscidea</taxon>
        <taxon>Crinocheta</taxon>
        <taxon>Armadillidiidae</taxon>
        <taxon>Armadillidium</taxon>
    </lineage>
</organism>
<comment type="caution">
    <text evidence="1">The sequence shown here is derived from an EMBL/GenBank/DDBJ whole genome shotgun (WGS) entry which is preliminary data.</text>
</comment>
<evidence type="ECO:0000313" key="1">
    <source>
        <dbReference type="EMBL" id="KAB7505246.1"/>
    </source>
</evidence>
<dbReference type="OrthoDB" id="6776070at2759"/>
<evidence type="ECO:0008006" key="3">
    <source>
        <dbReference type="Google" id="ProtNLM"/>
    </source>
</evidence>
<dbReference type="AlphaFoldDB" id="A0A5N5TEZ8"/>
<sequence>MLKSFPSLAESQNGNFGQLKKVIKFLDIYQSEPQIWDPDHPLHKNKYEVMLIIVYSGLYFD</sequence>
<gene>
    <name evidence="1" type="ORF">Anas_05779</name>
</gene>
<protein>
    <recommendedName>
        <fullName evidence="3">MADF domain-containing protein</fullName>
    </recommendedName>
</protein>
<dbReference type="EMBL" id="SEYY01001540">
    <property type="protein sequence ID" value="KAB7505246.1"/>
    <property type="molecule type" value="Genomic_DNA"/>
</dbReference>
<name>A0A5N5TEZ8_9CRUS</name>
<proteinExistence type="predicted"/>
<evidence type="ECO:0000313" key="2">
    <source>
        <dbReference type="Proteomes" id="UP000326759"/>
    </source>
</evidence>
<dbReference type="Proteomes" id="UP000326759">
    <property type="component" value="Unassembled WGS sequence"/>
</dbReference>